<accession>A0ABD0RMH1</accession>
<gene>
    <name evidence="2" type="ORF">M9458_002914</name>
</gene>
<dbReference type="SUPFAM" id="SSF111479">
    <property type="entry name" value="Fzo-like conserved region"/>
    <property type="match status" value="1"/>
</dbReference>
<organism evidence="2 3">
    <name type="scientific">Cirrhinus mrigala</name>
    <name type="common">Mrigala</name>
    <dbReference type="NCBI Taxonomy" id="683832"/>
    <lineage>
        <taxon>Eukaryota</taxon>
        <taxon>Metazoa</taxon>
        <taxon>Chordata</taxon>
        <taxon>Craniata</taxon>
        <taxon>Vertebrata</taxon>
        <taxon>Euteleostomi</taxon>
        <taxon>Actinopterygii</taxon>
        <taxon>Neopterygii</taxon>
        <taxon>Teleostei</taxon>
        <taxon>Ostariophysi</taxon>
        <taxon>Cypriniformes</taxon>
        <taxon>Cyprinidae</taxon>
        <taxon>Labeoninae</taxon>
        <taxon>Labeonini</taxon>
        <taxon>Cirrhinus</taxon>
    </lineage>
</organism>
<proteinExistence type="predicted"/>
<name>A0ABD0RMH1_CIRMR</name>
<evidence type="ECO:0000259" key="1">
    <source>
        <dbReference type="Pfam" id="PF04799"/>
    </source>
</evidence>
<dbReference type="Gene3D" id="1.20.5.110">
    <property type="match status" value="1"/>
</dbReference>
<sequence>EMVAIFARMCQQVDKSEMELETEIRTLSARIQRLESVQRHSKTLSSYRR</sequence>
<dbReference type="Pfam" id="PF04799">
    <property type="entry name" value="Fzo_mitofusin"/>
    <property type="match status" value="1"/>
</dbReference>
<protein>
    <recommendedName>
        <fullName evidence="1">Fzo/mitofusin HR2 domain-containing protein</fullName>
    </recommendedName>
</protein>
<dbReference type="EMBL" id="JAMKFB020000002">
    <property type="protein sequence ID" value="KAL0199727.1"/>
    <property type="molecule type" value="Genomic_DNA"/>
</dbReference>
<feature type="domain" description="Fzo/mitofusin HR2" evidence="1">
    <location>
        <begin position="1"/>
        <end position="45"/>
    </location>
</feature>
<feature type="non-terminal residue" evidence="2">
    <location>
        <position position="1"/>
    </location>
</feature>
<evidence type="ECO:0000313" key="2">
    <source>
        <dbReference type="EMBL" id="KAL0199727.1"/>
    </source>
</evidence>
<dbReference type="AlphaFoldDB" id="A0ABD0RMH1"/>
<keyword evidence="3" id="KW-1185">Reference proteome</keyword>
<dbReference type="Proteomes" id="UP001529510">
    <property type="component" value="Unassembled WGS sequence"/>
</dbReference>
<dbReference type="InterPro" id="IPR006884">
    <property type="entry name" value="Fzo/mitofusin_HR2"/>
</dbReference>
<evidence type="ECO:0000313" key="3">
    <source>
        <dbReference type="Proteomes" id="UP001529510"/>
    </source>
</evidence>
<reference evidence="2 3" key="1">
    <citation type="submission" date="2024-05" db="EMBL/GenBank/DDBJ databases">
        <title>Genome sequencing and assembly of Indian major carp, Cirrhinus mrigala (Hamilton, 1822).</title>
        <authorList>
            <person name="Mohindra V."/>
            <person name="Chowdhury L.M."/>
            <person name="Lal K."/>
            <person name="Jena J.K."/>
        </authorList>
    </citation>
    <scope>NUCLEOTIDE SEQUENCE [LARGE SCALE GENOMIC DNA]</scope>
    <source>
        <strain evidence="2">CM1030</strain>
        <tissue evidence="2">Blood</tissue>
    </source>
</reference>
<comment type="caution">
    <text evidence="2">The sequence shown here is derived from an EMBL/GenBank/DDBJ whole genome shotgun (WGS) entry which is preliminary data.</text>
</comment>